<evidence type="ECO:0000313" key="5">
    <source>
        <dbReference type="EMBL" id="NBE06805.1"/>
    </source>
</evidence>
<dbReference type="InterPro" id="IPR018077">
    <property type="entry name" value="Glyco_hydro_fam25_subgr"/>
</dbReference>
<keyword evidence="3" id="KW-0326">Glycosidase</keyword>
<dbReference type="SUPFAM" id="SSF51445">
    <property type="entry name" value="(Trans)glycosidases"/>
    <property type="match status" value="1"/>
</dbReference>
<keyword evidence="2 5" id="KW-0378">Hydrolase</keyword>
<sequence length="272" mass="29928">MFRILAALSLSLALAACGGGPAPSPTLSTTAGAIANPAQFRVIPPNFGDADPASFGPRGPEDHAVHGIDVARFQTAIDWRQARANGVNFAFIKATEGGDLVDPMFRDNWRGAGRAGVPRGAYHFFYHCRPAAEQAAFFIQNVPRTPGALPPVLDMEWTPFSPTCTIRRPASVLRSEAKIFLDIVERHYGQRPIIYSTVDFYQENEMWRVGNYPFWLRAVAAHPDEVYGGRHWTFWQYTSTGLIPGIAGEVDINVFDGSASDWAAWLAANRHP</sequence>
<dbReference type="InterPro" id="IPR017853">
    <property type="entry name" value="GH"/>
</dbReference>
<name>A0ABW9Y2Q8_9RHOB</name>
<evidence type="ECO:0000313" key="6">
    <source>
        <dbReference type="Proteomes" id="UP001517376"/>
    </source>
</evidence>
<feature type="chain" id="PRO_5047071703" evidence="4">
    <location>
        <begin position="16"/>
        <end position="272"/>
    </location>
</feature>
<dbReference type="Gene3D" id="3.20.20.80">
    <property type="entry name" value="Glycosidases"/>
    <property type="match status" value="1"/>
</dbReference>
<reference evidence="6" key="1">
    <citation type="submission" date="2020-01" db="EMBL/GenBank/DDBJ databases">
        <title>Sphingomonas sp. strain CSW-10.</title>
        <authorList>
            <person name="Chen W.-M."/>
        </authorList>
    </citation>
    <scope>NUCLEOTIDE SEQUENCE [LARGE SCALE GENOMIC DNA]</scope>
    <source>
        <strain evidence="6">CCP-1</strain>
    </source>
</reference>
<feature type="signal peptide" evidence="4">
    <location>
        <begin position="1"/>
        <end position="15"/>
    </location>
</feature>
<evidence type="ECO:0000256" key="2">
    <source>
        <dbReference type="ARBA" id="ARBA00022801"/>
    </source>
</evidence>
<keyword evidence="4" id="KW-0732">Signal</keyword>
<comment type="caution">
    <text evidence="5">The sequence shown here is derived from an EMBL/GenBank/DDBJ whole genome shotgun (WGS) entry which is preliminary data.</text>
</comment>
<dbReference type="EMBL" id="JAAATW010000001">
    <property type="protein sequence ID" value="NBE06805.1"/>
    <property type="molecule type" value="Genomic_DNA"/>
</dbReference>
<dbReference type="Pfam" id="PF01183">
    <property type="entry name" value="Glyco_hydro_25"/>
    <property type="match status" value="1"/>
</dbReference>
<dbReference type="RefSeq" id="WP_161766524.1">
    <property type="nucleotide sequence ID" value="NZ_JAAATW010000001.1"/>
</dbReference>
<dbReference type="GO" id="GO:0016787">
    <property type="term" value="F:hydrolase activity"/>
    <property type="evidence" value="ECO:0007669"/>
    <property type="project" value="UniProtKB-KW"/>
</dbReference>
<dbReference type="Proteomes" id="UP001517376">
    <property type="component" value="Unassembled WGS sequence"/>
</dbReference>
<proteinExistence type="inferred from homology"/>
<keyword evidence="6" id="KW-1185">Reference proteome</keyword>
<comment type="similarity">
    <text evidence="1">Belongs to the glycosyl hydrolase 25 family.</text>
</comment>
<protein>
    <submittedName>
        <fullName evidence="5">Glycoside hydrolase</fullName>
    </submittedName>
</protein>
<dbReference type="CDD" id="cd06413">
    <property type="entry name" value="GH25_muramidase_1"/>
    <property type="match status" value="1"/>
</dbReference>
<dbReference type="PANTHER" id="PTHR34135:SF2">
    <property type="entry name" value="LYSOZYME"/>
    <property type="match status" value="1"/>
</dbReference>
<evidence type="ECO:0000256" key="3">
    <source>
        <dbReference type="ARBA" id="ARBA00023295"/>
    </source>
</evidence>
<organism evidence="5 6">
    <name type="scientific">Paragemmobacter ruber</name>
    <dbReference type="NCBI Taxonomy" id="1985673"/>
    <lineage>
        <taxon>Bacteria</taxon>
        <taxon>Pseudomonadati</taxon>
        <taxon>Pseudomonadota</taxon>
        <taxon>Alphaproteobacteria</taxon>
        <taxon>Rhodobacterales</taxon>
        <taxon>Paracoccaceae</taxon>
        <taxon>Paragemmobacter</taxon>
    </lineage>
</organism>
<dbReference type="PANTHER" id="PTHR34135">
    <property type="entry name" value="LYSOZYME"/>
    <property type="match status" value="1"/>
</dbReference>
<evidence type="ECO:0000256" key="4">
    <source>
        <dbReference type="SAM" id="SignalP"/>
    </source>
</evidence>
<dbReference type="SMART" id="SM00641">
    <property type="entry name" value="Glyco_25"/>
    <property type="match status" value="1"/>
</dbReference>
<gene>
    <name evidence="5" type="ORF">GU920_04615</name>
</gene>
<accession>A0ABW9Y2Q8</accession>
<dbReference type="InterPro" id="IPR002053">
    <property type="entry name" value="Glyco_hydro_25"/>
</dbReference>
<dbReference type="PROSITE" id="PS51257">
    <property type="entry name" value="PROKAR_LIPOPROTEIN"/>
    <property type="match status" value="1"/>
</dbReference>
<dbReference type="PROSITE" id="PS51904">
    <property type="entry name" value="GLYCOSYL_HYDROL_F25_2"/>
    <property type="match status" value="1"/>
</dbReference>
<evidence type="ECO:0000256" key="1">
    <source>
        <dbReference type="ARBA" id="ARBA00010646"/>
    </source>
</evidence>